<keyword evidence="4" id="KW-0145">Chemotaxis</keyword>
<dbReference type="Pfam" id="PF08447">
    <property type="entry name" value="PAS_3"/>
    <property type="match status" value="1"/>
</dbReference>
<dbReference type="Gene3D" id="1.10.287.950">
    <property type="entry name" value="Methyl-accepting chemotaxis protein"/>
    <property type="match status" value="1"/>
</dbReference>
<dbReference type="STRING" id="1137280.D777_02941"/>
<dbReference type="GO" id="GO:0004888">
    <property type="term" value="F:transmembrane signaling receptor activity"/>
    <property type="evidence" value="ECO:0007669"/>
    <property type="project" value="InterPro"/>
</dbReference>
<dbReference type="PROSITE" id="PS50192">
    <property type="entry name" value="T_SNARE"/>
    <property type="match status" value="1"/>
</dbReference>
<dbReference type="PROSITE" id="PS50112">
    <property type="entry name" value="PAS"/>
    <property type="match status" value="1"/>
</dbReference>
<dbReference type="OrthoDB" id="5675566at2"/>
<feature type="coiled-coil region" evidence="12">
    <location>
        <begin position="236"/>
        <end position="288"/>
    </location>
</feature>
<sequence length="517" mass="56899">MRKNLPVTDKEQPFPPGKKLISSTDLRGKIQHCNQAFVDISGFSRDELIGQPHNIVRHPDMPPEAYENMWAHLKAGEPWMGLVKNRCKNGDYYWVSAYVTPVTDSGEVVGYESVRSCPRREDVARAEALYAKIRAGKNTMPFWKKLDYSMIFSIAVVLISVIAFLAGFRTFAEIVLVTDVVVYGAWNYYFRSRTLKEISQELSRSFTDDLAARSYTDDDLALGRIRVAVLSQQAHLDAVLTRIEDSSEEMKEASSRSARASMESQDTLRQQQSEIEQVAAAVHEMSQTIAEVSSNVQRTAERAEGARSFSDEGRTVVMETREAIDSLKQSVHAIGDAVQSLSQQTGEIVSAAKIIEDIADQTNLLALNAAIEAARAGEHGRGFAVVAEEVRGLAKRTRDSTSEIQGIVEALLSSSQQSVDKAEEGKLAADSGLEKMLTAEQTLNDIAENVGTIAEMATQMAAAVEEQSQVSDQINEQVDNISQLASDNLIKGQESTDSVADMEKITAGLHELVVRFK</sequence>
<evidence type="ECO:0000259" key="15">
    <source>
        <dbReference type="PROSITE" id="PS50112"/>
    </source>
</evidence>
<dbReference type="AlphaFoldDB" id="A0A072N096"/>
<dbReference type="InterPro" id="IPR004089">
    <property type="entry name" value="MCPsignal_dom"/>
</dbReference>
<dbReference type="FunFam" id="3.30.450.20:FF:000046">
    <property type="entry name" value="Aerotaxis sensor receptor"/>
    <property type="match status" value="1"/>
</dbReference>
<comment type="subcellular location">
    <subcellularLocation>
        <location evidence="1">Cell inner membrane</location>
        <topology evidence="1">Multi-pass membrane protein</topology>
    </subcellularLocation>
</comment>
<evidence type="ECO:0000256" key="2">
    <source>
        <dbReference type="ARBA" id="ARBA00022475"/>
    </source>
</evidence>
<reference evidence="17 18" key="1">
    <citation type="submission" date="2012-12" db="EMBL/GenBank/DDBJ databases">
        <title>Genome assembly of Marinobacter sp. AK21.</title>
        <authorList>
            <person name="Khatri I."/>
            <person name="Kumar R."/>
            <person name="Vaidya B."/>
            <person name="Subramanian S."/>
            <person name="Pinnaka A."/>
        </authorList>
    </citation>
    <scope>NUCLEOTIDE SEQUENCE [LARGE SCALE GENOMIC DNA]</scope>
    <source>
        <strain evidence="17 18">AK21</strain>
    </source>
</reference>
<dbReference type="InterPro" id="IPR004090">
    <property type="entry name" value="Chemotax_Me-accpt_rcpt"/>
</dbReference>
<evidence type="ECO:0000259" key="14">
    <source>
        <dbReference type="PROSITE" id="PS50111"/>
    </source>
</evidence>
<dbReference type="InterPro" id="IPR000014">
    <property type="entry name" value="PAS"/>
</dbReference>
<dbReference type="GO" id="GO:0007165">
    <property type="term" value="P:signal transduction"/>
    <property type="evidence" value="ECO:0007669"/>
    <property type="project" value="UniProtKB-KW"/>
</dbReference>
<evidence type="ECO:0000256" key="3">
    <source>
        <dbReference type="ARBA" id="ARBA00022481"/>
    </source>
</evidence>
<accession>A0A072N096</accession>
<dbReference type="GO" id="GO:0005886">
    <property type="term" value="C:plasma membrane"/>
    <property type="evidence" value="ECO:0007669"/>
    <property type="project" value="UniProtKB-SubCell"/>
</dbReference>
<evidence type="ECO:0000256" key="11">
    <source>
        <dbReference type="PROSITE-ProRule" id="PRU00284"/>
    </source>
</evidence>
<dbReference type="InterPro" id="IPR000727">
    <property type="entry name" value="T_SNARE_dom"/>
</dbReference>
<dbReference type="PROSITE" id="PS50111">
    <property type="entry name" value="CHEMOTAXIS_TRANSDUC_2"/>
    <property type="match status" value="1"/>
</dbReference>
<dbReference type="SMART" id="SM00091">
    <property type="entry name" value="PAS"/>
    <property type="match status" value="1"/>
</dbReference>
<dbReference type="NCBIfam" id="TIGR00229">
    <property type="entry name" value="sensory_box"/>
    <property type="match status" value="1"/>
</dbReference>
<dbReference type="GO" id="GO:0052131">
    <property type="term" value="P:positive aerotaxis"/>
    <property type="evidence" value="ECO:0007669"/>
    <property type="project" value="UniProtKB-ARBA"/>
</dbReference>
<evidence type="ECO:0000256" key="9">
    <source>
        <dbReference type="ARBA" id="ARBA00023224"/>
    </source>
</evidence>
<organism evidence="17 18">
    <name type="scientific">Marinobacter nitratireducens</name>
    <dbReference type="NCBI Taxonomy" id="1137280"/>
    <lineage>
        <taxon>Bacteria</taxon>
        <taxon>Pseudomonadati</taxon>
        <taxon>Pseudomonadota</taxon>
        <taxon>Gammaproteobacteria</taxon>
        <taxon>Pseudomonadales</taxon>
        <taxon>Marinobacteraceae</taxon>
        <taxon>Marinobacter</taxon>
    </lineage>
</organism>
<feature type="domain" description="T-SNARE coiled-coil homology" evidence="16">
    <location>
        <begin position="441"/>
        <end position="482"/>
    </location>
</feature>
<evidence type="ECO:0000256" key="13">
    <source>
        <dbReference type="SAM" id="Phobius"/>
    </source>
</evidence>
<dbReference type="CDD" id="cd11386">
    <property type="entry name" value="MCP_signal"/>
    <property type="match status" value="1"/>
</dbReference>
<dbReference type="Gene3D" id="3.30.450.20">
    <property type="entry name" value="PAS domain"/>
    <property type="match status" value="1"/>
</dbReference>
<feature type="transmembrane region" description="Helical" evidence="13">
    <location>
        <begin position="146"/>
        <end position="165"/>
    </location>
</feature>
<keyword evidence="8 13" id="KW-0472">Membrane</keyword>
<keyword evidence="18" id="KW-1185">Reference proteome</keyword>
<dbReference type="RefSeq" id="WP_036133251.1">
    <property type="nucleotide sequence ID" value="NZ_ANIE01000008.1"/>
</dbReference>
<evidence type="ECO:0000256" key="6">
    <source>
        <dbReference type="ARBA" id="ARBA00022692"/>
    </source>
</evidence>
<dbReference type="PRINTS" id="PR00260">
    <property type="entry name" value="CHEMTRNSDUCR"/>
</dbReference>
<keyword evidence="9 11" id="KW-0807">Transducer</keyword>
<feature type="domain" description="Methyl-accepting transducer" evidence="14">
    <location>
        <begin position="246"/>
        <end position="482"/>
    </location>
</feature>
<dbReference type="SUPFAM" id="SSF58104">
    <property type="entry name" value="Methyl-accepting chemotaxis protein (MCP) signaling domain"/>
    <property type="match status" value="1"/>
</dbReference>
<evidence type="ECO:0000256" key="12">
    <source>
        <dbReference type="SAM" id="Coils"/>
    </source>
</evidence>
<comment type="similarity">
    <text evidence="10">Belongs to the methyl-accepting chemotaxis (MCP) protein family.</text>
</comment>
<proteinExistence type="inferred from homology"/>
<keyword evidence="12" id="KW-0175">Coiled coil</keyword>
<keyword evidence="17" id="KW-0675">Receptor</keyword>
<dbReference type="PANTHER" id="PTHR32089:SF74">
    <property type="entry name" value="METHYL-ACCEPTING CHEMOTAXIS PROTEIN AER"/>
    <property type="match status" value="1"/>
</dbReference>
<evidence type="ECO:0000256" key="10">
    <source>
        <dbReference type="ARBA" id="ARBA00029447"/>
    </source>
</evidence>
<evidence type="ECO:0000256" key="5">
    <source>
        <dbReference type="ARBA" id="ARBA00022519"/>
    </source>
</evidence>
<evidence type="ECO:0000256" key="7">
    <source>
        <dbReference type="ARBA" id="ARBA00022989"/>
    </source>
</evidence>
<dbReference type="PATRIC" id="fig|1137280.3.peg.2757"/>
<evidence type="ECO:0000256" key="4">
    <source>
        <dbReference type="ARBA" id="ARBA00022500"/>
    </source>
</evidence>
<dbReference type="Proteomes" id="UP000035057">
    <property type="component" value="Unassembled WGS sequence"/>
</dbReference>
<evidence type="ECO:0000313" key="17">
    <source>
        <dbReference type="EMBL" id="KEF30393.1"/>
    </source>
</evidence>
<evidence type="ECO:0000256" key="8">
    <source>
        <dbReference type="ARBA" id="ARBA00023136"/>
    </source>
</evidence>
<keyword evidence="3" id="KW-0488">Methylation</keyword>
<dbReference type="EMBL" id="ANIE01000008">
    <property type="protein sequence ID" value="KEF30393.1"/>
    <property type="molecule type" value="Genomic_DNA"/>
</dbReference>
<dbReference type="CDD" id="cd00130">
    <property type="entry name" value="PAS"/>
    <property type="match status" value="1"/>
</dbReference>
<dbReference type="SUPFAM" id="SSF55785">
    <property type="entry name" value="PYP-like sensor domain (PAS domain)"/>
    <property type="match status" value="1"/>
</dbReference>
<dbReference type="FunFam" id="1.10.287.950:FF:000001">
    <property type="entry name" value="Methyl-accepting chemotaxis sensory transducer"/>
    <property type="match status" value="1"/>
</dbReference>
<dbReference type="SMART" id="SM00283">
    <property type="entry name" value="MA"/>
    <property type="match status" value="1"/>
</dbReference>
<keyword evidence="6 13" id="KW-0812">Transmembrane</keyword>
<protein>
    <submittedName>
        <fullName evidence="17">Aerotaxis sensor receptor protein</fullName>
    </submittedName>
</protein>
<comment type="caution">
    <text evidence="17">The sequence shown here is derived from an EMBL/GenBank/DDBJ whole genome shotgun (WGS) entry which is preliminary data.</text>
</comment>
<evidence type="ECO:0000313" key="18">
    <source>
        <dbReference type="Proteomes" id="UP000035057"/>
    </source>
</evidence>
<feature type="domain" description="PAS" evidence="15">
    <location>
        <begin position="25"/>
        <end position="60"/>
    </location>
</feature>
<keyword evidence="2" id="KW-1003">Cell membrane</keyword>
<evidence type="ECO:0000259" key="16">
    <source>
        <dbReference type="PROSITE" id="PS50192"/>
    </source>
</evidence>
<keyword evidence="5" id="KW-0997">Cell inner membrane</keyword>
<evidence type="ECO:0000256" key="1">
    <source>
        <dbReference type="ARBA" id="ARBA00004429"/>
    </source>
</evidence>
<dbReference type="InterPro" id="IPR013655">
    <property type="entry name" value="PAS_fold_3"/>
</dbReference>
<dbReference type="Pfam" id="PF00015">
    <property type="entry name" value="MCPsignal"/>
    <property type="match status" value="1"/>
</dbReference>
<dbReference type="InterPro" id="IPR035965">
    <property type="entry name" value="PAS-like_dom_sf"/>
</dbReference>
<dbReference type="PANTHER" id="PTHR32089">
    <property type="entry name" value="METHYL-ACCEPTING CHEMOTAXIS PROTEIN MCPB"/>
    <property type="match status" value="1"/>
</dbReference>
<name>A0A072N096_9GAMM</name>
<gene>
    <name evidence="17" type="ORF">D777_02941</name>
</gene>
<keyword evidence="7 13" id="KW-1133">Transmembrane helix</keyword>